<dbReference type="AlphaFoldDB" id="A0A0C2YWP7"/>
<gene>
    <name evidence="2" type="ORF">SCLCIDRAFT_1222346</name>
</gene>
<sequence length="212" mass="24005">MNKFRKSKPASSPPSMSRTMQVALRDEHSLQSQGTCSPNAASIYDSNGQDSGATISWSFVPRGMIPRTPVAQYWAFRAVAAETVLSERVQHQNELIQVRLTEEEKRTKEIAAIVRVNEARQSKLEKFMIILIAFLGYMLWRNPSPDTYDPSGKKRPLTHFTIPILSPFTSVVENETGVFGTKSVVIFVLALAVLVFFAFRHWFTSGIRWHRS</sequence>
<accession>A0A0C2YWP7</accession>
<protein>
    <submittedName>
        <fullName evidence="2">Uncharacterized protein</fullName>
    </submittedName>
</protein>
<organism evidence="2 3">
    <name type="scientific">Scleroderma citrinum Foug A</name>
    <dbReference type="NCBI Taxonomy" id="1036808"/>
    <lineage>
        <taxon>Eukaryota</taxon>
        <taxon>Fungi</taxon>
        <taxon>Dikarya</taxon>
        <taxon>Basidiomycota</taxon>
        <taxon>Agaricomycotina</taxon>
        <taxon>Agaricomycetes</taxon>
        <taxon>Agaricomycetidae</taxon>
        <taxon>Boletales</taxon>
        <taxon>Sclerodermatineae</taxon>
        <taxon>Sclerodermataceae</taxon>
        <taxon>Scleroderma</taxon>
    </lineage>
</organism>
<evidence type="ECO:0000256" key="1">
    <source>
        <dbReference type="SAM" id="Phobius"/>
    </source>
</evidence>
<dbReference type="HOGENOM" id="CLU_099959_0_0_1"/>
<dbReference type="InParanoid" id="A0A0C2YWP7"/>
<dbReference type="EMBL" id="KN822164">
    <property type="protein sequence ID" value="KIM54043.1"/>
    <property type="molecule type" value="Genomic_DNA"/>
</dbReference>
<dbReference type="Proteomes" id="UP000053989">
    <property type="component" value="Unassembled WGS sequence"/>
</dbReference>
<proteinExistence type="predicted"/>
<dbReference type="OrthoDB" id="3265172at2759"/>
<reference evidence="2 3" key="1">
    <citation type="submission" date="2014-04" db="EMBL/GenBank/DDBJ databases">
        <authorList>
            <consortium name="DOE Joint Genome Institute"/>
            <person name="Kuo A."/>
            <person name="Kohler A."/>
            <person name="Nagy L.G."/>
            <person name="Floudas D."/>
            <person name="Copeland A."/>
            <person name="Barry K.W."/>
            <person name="Cichocki N."/>
            <person name="Veneault-Fourrey C."/>
            <person name="LaButti K."/>
            <person name="Lindquist E.A."/>
            <person name="Lipzen A."/>
            <person name="Lundell T."/>
            <person name="Morin E."/>
            <person name="Murat C."/>
            <person name="Sun H."/>
            <person name="Tunlid A."/>
            <person name="Henrissat B."/>
            <person name="Grigoriev I.V."/>
            <person name="Hibbett D.S."/>
            <person name="Martin F."/>
            <person name="Nordberg H.P."/>
            <person name="Cantor M.N."/>
            <person name="Hua S.X."/>
        </authorList>
    </citation>
    <scope>NUCLEOTIDE SEQUENCE [LARGE SCALE GENOMIC DNA]</scope>
    <source>
        <strain evidence="2 3">Foug A</strain>
    </source>
</reference>
<evidence type="ECO:0000313" key="2">
    <source>
        <dbReference type="EMBL" id="KIM54043.1"/>
    </source>
</evidence>
<keyword evidence="1" id="KW-1133">Transmembrane helix</keyword>
<keyword evidence="1" id="KW-0812">Transmembrane</keyword>
<name>A0A0C2YWP7_9AGAM</name>
<keyword evidence="3" id="KW-1185">Reference proteome</keyword>
<feature type="transmembrane region" description="Helical" evidence="1">
    <location>
        <begin position="124"/>
        <end position="140"/>
    </location>
</feature>
<reference evidence="3" key="2">
    <citation type="submission" date="2015-01" db="EMBL/GenBank/DDBJ databases">
        <title>Evolutionary Origins and Diversification of the Mycorrhizal Mutualists.</title>
        <authorList>
            <consortium name="DOE Joint Genome Institute"/>
            <consortium name="Mycorrhizal Genomics Consortium"/>
            <person name="Kohler A."/>
            <person name="Kuo A."/>
            <person name="Nagy L.G."/>
            <person name="Floudas D."/>
            <person name="Copeland A."/>
            <person name="Barry K.W."/>
            <person name="Cichocki N."/>
            <person name="Veneault-Fourrey C."/>
            <person name="LaButti K."/>
            <person name="Lindquist E.A."/>
            <person name="Lipzen A."/>
            <person name="Lundell T."/>
            <person name="Morin E."/>
            <person name="Murat C."/>
            <person name="Riley R."/>
            <person name="Ohm R."/>
            <person name="Sun H."/>
            <person name="Tunlid A."/>
            <person name="Henrissat B."/>
            <person name="Grigoriev I.V."/>
            <person name="Hibbett D.S."/>
            <person name="Martin F."/>
        </authorList>
    </citation>
    <scope>NUCLEOTIDE SEQUENCE [LARGE SCALE GENOMIC DNA]</scope>
    <source>
        <strain evidence="3">Foug A</strain>
    </source>
</reference>
<keyword evidence="1" id="KW-0472">Membrane</keyword>
<feature type="transmembrane region" description="Helical" evidence="1">
    <location>
        <begin position="184"/>
        <end position="203"/>
    </location>
</feature>
<evidence type="ECO:0000313" key="3">
    <source>
        <dbReference type="Proteomes" id="UP000053989"/>
    </source>
</evidence>